<accession>A0A9Q9UMF1</accession>
<sequence length="211" mass="22734">MRPQKQHITTPLALAIAGLFSPAGFAEEVEQDTETMVVRGTAEEALKQQPGVSIITAEDIAKAPPVNDLSEIIRKMPGVNLTGNSASGSRGNNRQIDIRGMGPENTLILIDGVPVTSRNSVRYSWRGERDTRGDSNWVPPEMVERIEVLRGPAAARYGSGAAGGVVNIITKRPPTTGTARFRFIPISRKITKKAPLTGLISTLTDRWPGTP</sequence>
<keyword evidence="2" id="KW-0798">TonB box</keyword>
<evidence type="ECO:0000256" key="2">
    <source>
        <dbReference type="PROSITE-ProRule" id="PRU10143"/>
    </source>
</evidence>
<comment type="caution">
    <text evidence="5">The sequence shown here is derived from an EMBL/GenBank/DDBJ whole genome shotgun (WGS) entry which is preliminary data.</text>
</comment>
<evidence type="ECO:0000259" key="4">
    <source>
        <dbReference type="Pfam" id="PF07715"/>
    </source>
</evidence>
<dbReference type="GO" id="GO:0015344">
    <property type="term" value="F:siderophore uptake transmembrane transporter activity"/>
    <property type="evidence" value="ECO:0007669"/>
    <property type="project" value="TreeGrafter"/>
</dbReference>
<feature type="chain" id="PRO_5040259849" evidence="3">
    <location>
        <begin position="27"/>
        <end position="211"/>
    </location>
</feature>
<feature type="signal peptide" evidence="3">
    <location>
        <begin position="1"/>
        <end position="26"/>
    </location>
</feature>
<organism evidence="5 6">
    <name type="scientific">Klebsiella pasteurii</name>
    <dbReference type="NCBI Taxonomy" id="2587529"/>
    <lineage>
        <taxon>Bacteria</taxon>
        <taxon>Pseudomonadati</taxon>
        <taxon>Pseudomonadota</taxon>
        <taxon>Gammaproteobacteria</taxon>
        <taxon>Enterobacterales</taxon>
        <taxon>Enterobacteriaceae</taxon>
        <taxon>Klebsiella/Raoultella group</taxon>
        <taxon>Klebsiella</taxon>
    </lineage>
</organism>
<evidence type="ECO:0000256" key="3">
    <source>
        <dbReference type="SAM" id="SignalP"/>
    </source>
</evidence>
<dbReference type="GO" id="GO:0009279">
    <property type="term" value="C:cell outer membrane"/>
    <property type="evidence" value="ECO:0007669"/>
    <property type="project" value="UniProtKB-SubCell"/>
</dbReference>
<name>A0A9Q9UMF1_9ENTR</name>
<keyword evidence="1" id="KW-1134">Transmembrane beta strand</keyword>
<comment type="similarity">
    <text evidence="1">Belongs to the TonB-dependent receptor family.</text>
</comment>
<keyword evidence="1" id="KW-0812">Transmembrane</keyword>
<dbReference type="Gene3D" id="2.170.130.10">
    <property type="entry name" value="TonB-dependent receptor, plug domain"/>
    <property type="match status" value="1"/>
</dbReference>
<feature type="short sequence motif" description="TonB box" evidence="2">
    <location>
        <begin position="35"/>
        <end position="41"/>
    </location>
</feature>
<dbReference type="PANTHER" id="PTHR30069">
    <property type="entry name" value="TONB-DEPENDENT OUTER MEMBRANE RECEPTOR"/>
    <property type="match status" value="1"/>
</dbReference>
<keyword evidence="3" id="KW-0732">Signal</keyword>
<keyword evidence="1" id="KW-0813">Transport</keyword>
<comment type="subcellular location">
    <subcellularLocation>
        <location evidence="1">Cell outer membrane</location>
        <topology evidence="1">Multi-pass membrane protein</topology>
    </subcellularLocation>
</comment>
<protein>
    <submittedName>
        <fullName evidence="5">Ferric enterobactin receptor</fullName>
    </submittedName>
</protein>
<keyword evidence="1" id="KW-0472">Membrane</keyword>
<evidence type="ECO:0000313" key="6">
    <source>
        <dbReference type="Proteomes" id="UP000318567"/>
    </source>
</evidence>
<feature type="domain" description="TonB-dependent receptor plug" evidence="4">
    <location>
        <begin position="51"/>
        <end position="165"/>
    </location>
</feature>
<proteinExistence type="inferred from homology"/>
<dbReference type="PROSITE" id="PS52016">
    <property type="entry name" value="TONB_DEPENDENT_REC_3"/>
    <property type="match status" value="1"/>
</dbReference>
<dbReference type="GO" id="GO:0044718">
    <property type="term" value="P:siderophore transmembrane transport"/>
    <property type="evidence" value="ECO:0007669"/>
    <property type="project" value="TreeGrafter"/>
</dbReference>
<dbReference type="EMBL" id="CABGGO010000029">
    <property type="protein sequence ID" value="VUS93268.1"/>
    <property type="molecule type" value="Genomic_DNA"/>
</dbReference>
<dbReference type="InterPro" id="IPR037066">
    <property type="entry name" value="Plug_dom_sf"/>
</dbReference>
<gene>
    <name evidence="5" type="primary">pfeA_2</name>
    <name evidence="5" type="ORF">SB6410_04168</name>
</gene>
<keyword evidence="1" id="KW-0998">Cell outer membrane</keyword>
<dbReference type="PROSITE" id="PS00430">
    <property type="entry name" value="TONB_DEPENDENT_REC_1"/>
    <property type="match status" value="1"/>
</dbReference>
<reference evidence="5 6" key="1">
    <citation type="submission" date="2019-07" db="EMBL/GenBank/DDBJ databases">
        <authorList>
            <person name="Brisse S."/>
            <person name="Rodrigues C."/>
            <person name="Thorpe H."/>
        </authorList>
    </citation>
    <scope>NUCLEOTIDE SEQUENCE [LARGE SCALE GENOMIC DNA]</scope>
    <source>
        <strain evidence="5">SB6410</strain>
    </source>
</reference>
<dbReference type="InterPro" id="IPR010916">
    <property type="entry name" value="TonB_box_CS"/>
</dbReference>
<dbReference type="InterPro" id="IPR012910">
    <property type="entry name" value="Plug_dom"/>
</dbReference>
<dbReference type="PANTHER" id="PTHR30069:SF8">
    <property type="entry name" value="TONB-DEPENDENT SIDEROPHORE RECEPTOR PROTEIN"/>
    <property type="match status" value="1"/>
</dbReference>
<dbReference type="SUPFAM" id="SSF56935">
    <property type="entry name" value="Porins"/>
    <property type="match status" value="1"/>
</dbReference>
<evidence type="ECO:0000256" key="1">
    <source>
        <dbReference type="PROSITE-ProRule" id="PRU01360"/>
    </source>
</evidence>
<keyword evidence="5" id="KW-0675">Receptor</keyword>
<evidence type="ECO:0000313" key="5">
    <source>
        <dbReference type="EMBL" id="VUS93268.1"/>
    </source>
</evidence>
<dbReference type="AlphaFoldDB" id="A0A9Q9UMF1"/>
<dbReference type="Pfam" id="PF07715">
    <property type="entry name" value="Plug"/>
    <property type="match status" value="1"/>
</dbReference>
<dbReference type="Proteomes" id="UP000318567">
    <property type="component" value="Unassembled WGS sequence"/>
</dbReference>
<dbReference type="InterPro" id="IPR039426">
    <property type="entry name" value="TonB-dep_rcpt-like"/>
</dbReference>